<reference evidence="2" key="1">
    <citation type="submission" date="2018-01" db="EMBL/GenBank/DDBJ databases">
        <authorList>
            <person name="Mao J.F."/>
        </authorList>
    </citation>
    <scope>NUCLEOTIDE SEQUENCE</scope>
    <source>
        <strain evidence="2">Huo1</strain>
        <tissue evidence="2">Leaf</tissue>
    </source>
</reference>
<organism evidence="2">
    <name type="scientific">Salvia splendens</name>
    <name type="common">Scarlet sage</name>
    <dbReference type="NCBI Taxonomy" id="180675"/>
    <lineage>
        <taxon>Eukaryota</taxon>
        <taxon>Viridiplantae</taxon>
        <taxon>Streptophyta</taxon>
        <taxon>Embryophyta</taxon>
        <taxon>Tracheophyta</taxon>
        <taxon>Spermatophyta</taxon>
        <taxon>Magnoliopsida</taxon>
        <taxon>eudicotyledons</taxon>
        <taxon>Gunneridae</taxon>
        <taxon>Pentapetalae</taxon>
        <taxon>asterids</taxon>
        <taxon>lamiids</taxon>
        <taxon>Lamiales</taxon>
        <taxon>Lamiaceae</taxon>
        <taxon>Nepetoideae</taxon>
        <taxon>Mentheae</taxon>
        <taxon>Salviinae</taxon>
        <taxon>Salvia</taxon>
        <taxon>Salvia subgen. Calosphace</taxon>
        <taxon>core Calosphace</taxon>
    </lineage>
</organism>
<evidence type="ECO:0000313" key="2">
    <source>
        <dbReference type="EMBL" id="KAG6411833.1"/>
    </source>
</evidence>
<proteinExistence type="predicted"/>
<keyword evidence="3" id="KW-1185">Reference proteome</keyword>
<dbReference type="AlphaFoldDB" id="A0A8X8XE73"/>
<sequence>MSGDIDLDHGLNSSSPVAEQLSADEPNNGDAIILRAVGGTGELEDDIGPIAVEKGRVVSGGGEILGVPEAVIEEGEAASRGQRVAGEGAADFD</sequence>
<evidence type="ECO:0000256" key="1">
    <source>
        <dbReference type="SAM" id="MobiDB-lite"/>
    </source>
</evidence>
<protein>
    <submittedName>
        <fullName evidence="2">Uncharacterized protein</fullName>
    </submittedName>
</protein>
<comment type="caution">
    <text evidence="2">The sequence shown here is derived from an EMBL/GenBank/DDBJ whole genome shotgun (WGS) entry which is preliminary data.</text>
</comment>
<dbReference type="EMBL" id="PNBA02000010">
    <property type="protein sequence ID" value="KAG6411833.1"/>
    <property type="molecule type" value="Genomic_DNA"/>
</dbReference>
<evidence type="ECO:0000313" key="3">
    <source>
        <dbReference type="Proteomes" id="UP000298416"/>
    </source>
</evidence>
<dbReference type="Proteomes" id="UP000298416">
    <property type="component" value="Unassembled WGS sequence"/>
</dbReference>
<reference evidence="2" key="2">
    <citation type="submission" date="2020-08" db="EMBL/GenBank/DDBJ databases">
        <title>Plant Genome Project.</title>
        <authorList>
            <person name="Zhang R.-G."/>
        </authorList>
    </citation>
    <scope>NUCLEOTIDE SEQUENCE</scope>
    <source>
        <strain evidence="2">Huo1</strain>
        <tissue evidence="2">Leaf</tissue>
    </source>
</reference>
<accession>A0A8X8XE73</accession>
<name>A0A8X8XE73_SALSN</name>
<feature type="region of interest" description="Disordered" evidence="1">
    <location>
        <begin position="1"/>
        <end position="26"/>
    </location>
</feature>
<gene>
    <name evidence="2" type="ORF">SASPL_129917</name>
</gene>